<protein>
    <recommendedName>
        <fullName evidence="4">Lipoprotein</fullName>
    </recommendedName>
</protein>
<keyword evidence="1" id="KW-0732">Signal</keyword>
<feature type="chain" id="PRO_5004113270" description="Lipoprotein" evidence="1">
    <location>
        <begin position="21"/>
        <end position="111"/>
    </location>
</feature>
<evidence type="ECO:0008006" key="4">
    <source>
        <dbReference type="Google" id="ProtNLM"/>
    </source>
</evidence>
<keyword evidence="3" id="KW-1185">Reference proteome</keyword>
<proteinExistence type="predicted"/>
<evidence type="ECO:0000256" key="1">
    <source>
        <dbReference type="SAM" id="SignalP"/>
    </source>
</evidence>
<dbReference type="PROSITE" id="PS51257">
    <property type="entry name" value="PROKAR_LIPOPROTEIN"/>
    <property type="match status" value="1"/>
</dbReference>
<organism evidence="2 3">
    <name type="scientific">Psychroflexus gondwanensis ACAM 44</name>
    <dbReference type="NCBI Taxonomy" id="1189619"/>
    <lineage>
        <taxon>Bacteria</taxon>
        <taxon>Pseudomonadati</taxon>
        <taxon>Bacteroidota</taxon>
        <taxon>Flavobacteriia</taxon>
        <taxon>Flavobacteriales</taxon>
        <taxon>Flavobacteriaceae</taxon>
        <taxon>Psychroflexus</taxon>
    </lineage>
</organism>
<comment type="caution">
    <text evidence="2">The sequence shown here is derived from an EMBL/GenBank/DDBJ whole genome shotgun (WGS) entry which is preliminary data.</text>
</comment>
<evidence type="ECO:0000313" key="3">
    <source>
        <dbReference type="Proteomes" id="UP000012317"/>
    </source>
</evidence>
<gene>
    <name evidence="2" type="ORF">pgond44_08752</name>
</gene>
<dbReference type="EMBL" id="APLF01000008">
    <property type="protein sequence ID" value="EMY81085.1"/>
    <property type="molecule type" value="Genomic_DNA"/>
</dbReference>
<feature type="signal peptide" evidence="1">
    <location>
        <begin position="1"/>
        <end position="20"/>
    </location>
</feature>
<dbReference type="Proteomes" id="UP000012317">
    <property type="component" value="Unassembled WGS sequence"/>
</dbReference>
<dbReference type="AlphaFoldDB" id="N1WQ34"/>
<name>N1WQ34_9FLAO</name>
<dbReference type="RefSeq" id="WP_003440232.1">
    <property type="nucleotide sequence ID" value="NZ_APLF01000008.1"/>
</dbReference>
<reference evidence="2 3" key="1">
    <citation type="journal article" date="2014" name="Genome Biol. Evol.">
        <title>Extensive gene acquisition in the extremely psychrophilic bacterial species Psychroflexus torquis and the link to sea-ice ecosystem specialism.</title>
        <authorList>
            <person name="Feng S."/>
            <person name="Powell S.M."/>
            <person name="Wilson R."/>
            <person name="Bowman J.P."/>
        </authorList>
    </citation>
    <scope>NUCLEOTIDE SEQUENCE [LARGE SCALE GENOMIC DNA]</scope>
    <source>
        <strain evidence="2 3">ACAM 44</strain>
    </source>
</reference>
<sequence length="111" mass="12975">MKKLHLIILISISTLILSCAANPARNIAKTMDKVYIGMSISEFKEKIEKEELVEMNVKVTIFKKVIQSYNHYAYGLPLLERTDIRFFYFENNKLVKVDEGERAVDYRVKID</sequence>
<accession>N1WQ34</accession>
<evidence type="ECO:0000313" key="2">
    <source>
        <dbReference type="EMBL" id="EMY81085.1"/>
    </source>
</evidence>